<dbReference type="PANTHER" id="PTHR43798:SF31">
    <property type="entry name" value="AB HYDROLASE SUPERFAMILY PROTEIN YCLE"/>
    <property type="match status" value="1"/>
</dbReference>
<dbReference type="InterPro" id="IPR000073">
    <property type="entry name" value="AB_hydrolase_1"/>
</dbReference>
<protein>
    <submittedName>
        <fullName evidence="3">Alpha/beta hydrolase</fullName>
    </submittedName>
</protein>
<reference evidence="3" key="1">
    <citation type="submission" date="2022-08" db="EMBL/GenBank/DDBJ databases">
        <title>Whole genome sequencing of non-tuberculosis mycobacteria type-strains.</title>
        <authorList>
            <person name="Igarashi Y."/>
            <person name="Osugi A."/>
            <person name="Mitarai S."/>
        </authorList>
    </citation>
    <scope>NUCLEOTIDE SEQUENCE</scope>
    <source>
        <strain evidence="3">DSM 45127</strain>
    </source>
</reference>
<evidence type="ECO:0000256" key="1">
    <source>
        <dbReference type="ARBA" id="ARBA00022801"/>
    </source>
</evidence>
<dbReference type="InterPro" id="IPR050266">
    <property type="entry name" value="AB_hydrolase_sf"/>
</dbReference>
<dbReference type="SUPFAM" id="SSF53474">
    <property type="entry name" value="alpha/beta-Hydrolases"/>
    <property type="match status" value="1"/>
</dbReference>
<evidence type="ECO:0000313" key="3">
    <source>
        <dbReference type="EMBL" id="UMB70788.1"/>
    </source>
</evidence>
<evidence type="ECO:0000259" key="2">
    <source>
        <dbReference type="Pfam" id="PF12697"/>
    </source>
</evidence>
<sequence>MWRARIRADRTTGAEVIYHFELADGAVLTYTDTGQGRTVVLLHGVCMSRMFFERNVIPLSGRYRVIAVDFRSHGDSPRSEGGHTVAQYARDVYALLERLQLTDVTMVGWSMGNFVIWDYLCQFGQQRLASVVNISQGPSDLTQTDWPYGIGDVPELHGLIADLQDDFRKFFVRYVPTMFKNELPPGQLSRFIDSICKVGANAGTLILLDQTLRDYRSQIREFTIPHLLVWGRDEKAMKFGAKDFLVEHLPHHELVVFDDSGHCPMWEEPERFHDVVVEWISRH</sequence>
<keyword evidence="1 3" id="KW-0378">Hydrolase</keyword>
<dbReference type="InterPro" id="IPR029058">
    <property type="entry name" value="AB_hydrolase_fold"/>
</dbReference>
<dbReference type="PANTHER" id="PTHR43798">
    <property type="entry name" value="MONOACYLGLYCEROL LIPASE"/>
    <property type="match status" value="1"/>
</dbReference>
<accession>A0ABY3VUC9</accession>
<dbReference type="Gene3D" id="3.40.50.1820">
    <property type="entry name" value="alpha/beta hydrolase"/>
    <property type="match status" value="1"/>
</dbReference>
<evidence type="ECO:0000313" key="4">
    <source>
        <dbReference type="Proteomes" id="UP001055336"/>
    </source>
</evidence>
<keyword evidence="4" id="KW-1185">Reference proteome</keyword>
<gene>
    <name evidence="3" type="ORF">MKK62_05690</name>
</gene>
<dbReference type="EMBL" id="CP092488">
    <property type="protein sequence ID" value="UMB70788.1"/>
    <property type="molecule type" value="Genomic_DNA"/>
</dbReference>
<dbReference type="GO" id="GO:0016787">
    <property type="term" value="F:hydrolase activity"/>
    <property type="evidence" value="ECO:0007669"/>
    <property type="project" value="UniProtKB-KW"/>
</dbReference>
<dbReference type="Pfam" id="PF12697">
    <property type="entry name" value="Abhydrolase_6"/>
    <property type="match status" value="1"/>
</dbReference>
<dbReference type="Proteomes" id="UP001055336">
    <property type="component" value="Chromosome"/>
</dbReference>
<proteinExistence type="predicted"/>
<dbReference type="RefSeq" id="WP_240262547.1">
    <property type="nucleotide sequence ID" value="NZ_CP092488.2"/>
</dbReference>
<name>A0ABY3VUC9_9MYCO</name>
<feature type="domain" description="AB hydrolase-1" evidence="2">
    <location>
        <begin position="39"/>
        <end position="274"/>
    </location>
</feature>
<organism evidence="3 4">
    <name type="scientific">Mycobacterium paraterrae</name>
    <dbReference type="NCBI Taxonomy" id="577492"/>
    <lineage>
        <taxon>Bacteria</taxon>
        <taxon>Bacillati</taxon>
        <taxon>Actinomycetota</taxon>
        <taxon>Actinomycetes</taxon>
        <taxon>Mycobacteriales</taxon>
        <taxon>Mycobacteriaceae</taxon>
        <taxon>Mycobacterium</taxon>
    </lineage>
</organism>